<evidence type="ECO:0000259" key="9">
    <source>
        <dbReference type="PROSITE" id="PS50885"/>
    </source>
</evidence>
<evidence type="ECO:0000259" key="8">
    <source>
        <dbReference type="PROSITE" id="PS50111"/>
    </source>
</evidence>
<evidence type="ECO:0000313" key="11">
    <source>
        <dbReference type="Proteomes" id="UP000247922"/>
    </source>
</evidence>
<dbReference type="SMART" id="SM00283">
    <property type="entry name" value="MA"/>
    <property type="match status" value="1"/>
</dbReference>
<dbReference type="Proteomes" id="UP000247922">
    <property type="component" value="Unassembled WGS sequence"/>
</dbReference>
<proteinExistence type="inferred from homology"/>
<feature type="transmembrane region" description="Helical" evidence="7">
    <location>
        <begin position="30"/>
        <end position="52"/>
    </location>
</feature>
<dbReference type="RefSeq" id="WP_110251759.1">
    <property type="nucleotide sequence ID" value="NZ_QJJR01000010.1"/>
</dbReference>
<dbReference type="InterPro" id="IPR004089">
    <property type="entry name" value="MCPsignal_dom"/>
</dbReference>
<feature type="transmembrane region" description="Helical" evidence="7">
    <location>
        <begin position="64"/>
        <end position="88"/>
    </location>
</feature>
<dbReference type="PANTHER" id="PTHR32089">
    <property type="entry name" value="METHYL-ACCEPTING CHEMOTAXIS PROTEIN MCPB"/>
    <property type="match status" value="1"/>
</dbReference>
<evidence type="ECO:0000256" key="5">
    <source>
        <dbReference type="ARBA" id="ARBA00029447"/>
    </source>
</evidence>
<comment type="caution">
    <text evidence="10">The sequence shown here is derived from an EMBL/GenBank/DDBJ whole genome shotgun (WGS) entry which is preliminary data.</text>
</comment>
<dbReference type="InterPro" id="IPR004090">
    <property type="entry name" value="Chemotax_Me-accpt_rcpt"/>
</dbReference>
<keyword evidence="11" id="KW-1185">Reference proteome</keyword>
<comment type="subcellular location">
    <subcellularLocation>
        <location evidence="1">Cell membrane</location>
    </subcellularLocation>
</comment>
<dbReference type="GO" id="GO:0005886">
    <property type="term" value="C:plasma membrane"/>
    <property type="evidence" value="ECO:0007669"/>
    <property type="project" value="UniProtKB-SubCell"/>
</dbReference>
<dbReference type="AlphaFoldDB" id="A0A2V3W6K5"/>
<organism evidence="10 11">
    <name type="scientific">Streptohalobacillus salinus</name>
    <dbReference type="NCBI Taxonomy" id="621096"/>
    <lineage>
        <taxon>Bacteria</taxon>
        <taxon>Bacillati</taxon>
        <taxon>Bacillota</taxon>
        <taxon>Bacilli</taxon>
        <taxon>Bacillales</taxon>
        <taxon>Bacillaceae</taxon>
        <taxon>Streptohalobacillus</taxon>
    </lineage>
</organism>
<gene>
    <name evidence="10" type="ORF">DES38_11068</name>
</gene>
<dbReference type="Pfam" id="PF00015">
    <property type="entry name" value="MCPsignal"/>
    <property type="match status" value="1"/>
</dbReference>
<dbReference type="GO" id="GO:0007165">
    <property type="term" value="P:signal transduction"/>
    <property type="evidence" value="ECO:0007669"/>
    <property type="project" value="UniProtKB-KW"/>
</dbReference>
<keyword evidence="2" id="KW-1003">Cell membrane</keyword>
<comment type="similarity">
    <text evidence="5">Belongs to the methyl-accepting chemotaxis (MCP) protein family.</text>
</comment>
<keyword evidence="3 7" id="KW-0472">Membrane</keyword>
<dbReference type="Pfam" id="PF00672">
    <property type="entry name" value="HAMP"/>
    <property type="match status" value="1"/>
</dbReference>
<dbReference type="PANTHER" id="PTHR32089:SF112">
    <property type="entry name" value="LYSOZYME-LIKE PROTEIN-RELATED"/>
    <property type="match status" value="1"/>
</dbReference>
<evidence type="ECO:0000313" key="10">
    <source>
        <dbReference type="EMBL" id="PXW89206.1"/>
    </source>
</evidence>
<dbReference type="GO" id="GO:0006935">
    <property type="term" value="P:chemotaxis"/>
    <property type="evidence" value="ECO:0007669"/>
    <property type="project" value="InterPro"/>
</dbReference>
<dbReference type="InterPro" id="IPR003660">
    <property type="entry name" value="HAMP_dom"/>
</dbReference>
<feature type="domain" description="HAMP" evidence="9">
    <location>
        <begin position="85"/>
        <end position="137"/>
    </location>
</feature>
<evidence type="ECO:0000256" key="4">
    <source>
        <dbReference type="ARBA" id="ARBA00023224"/>
    </source>
</evidence>
<name>A0A2V3W6K5_9BACI</name>
<reference evidence="10 11" key="1">
    <citation type="submission" date="2018-05" db="EMBL/GenBank/DDBJ databases">
        <title>Genomic Encyclopedia of Type Strains, Phase IV (KMG-IV): sequencing the most valuable type-strain genomes for metagenomic binning, comparative biology and taxonomic classification.</title>
        <authorList>
            <person name="Goeker M."/>
        </authorList>
    </citation>
    <scope>NUCLEOTIDE SEQUENCE [LARGE SCALE GENOMIC DNA]</scope>
    <source>
        <strain evidence="10 11">DSM 22440</strain>
    </source>
</reference>
<accession>A0A2V3W6K5</accession>
<dbReference type="SMART" id="SM00304">
    <property type="entry name" value="HAMP"/>
    <property type="match status" value="1"/>
</dbReference>
<dbReference type="SUPFAM" id="SSF58104">
    <property type="entry name" value="Methyl-accepting chemotaxis protein (MCP) signaling domain"/>
    <property type="match status" value="1"/>
</dbReference>
<dbReference type="PRINTS" id="PR00260">
    <property type="entry name" value="CHEMTRNSDUCR"/>
</dbReference>
<dbReference type="OrthoDB" id="243053at2"/>
<dbReference type="EMBL" id="QJJR01000010">
    <property type="protein sequence ID" value="PXW89206.1"/>
    <property type="molecule type" value="Genomic_DNA"/>
</dbReference>
<dbReference type="PROSITE" id="PS50885">
    <property type="entry name" value="HAMP"/>
    <property type="match status" value="1"/>
</dbReference>
<keyword evidence="4 6" id="KW-0807">Transducer</keyword>
<evidence type="ECO:0000256" key="1">
    <source>
        <dbReference type="ARBA" id="ARBA00004236"/>
    </source>
</evidence>
<dbReference type="PROSITE" id="PS50111">
    <property type="entry name" value="CHEMOTAXIS_TRANSDUC_2"/>
    <property type="match status" value="1"/>
</dbReference>
<evidence type="ECO:0000256" key="3">
    <source>
        <dbReference type="ARBA" id="ARBA00023136"/>
    </source>
</evidence>
<dbReference type="CDD" id="cd06225">
    <property type="entry name" value="HAMP"/>
    <property type="match status" value="1"/>
</dbReference>
<keyword evidence="7" id="KW-1133">Transmembrane helix</keyword>
<dbReference type="GO" id="GO:0004888">
    <property type="term" value="F:transmembrane signaling receptor activity"/>
    <property type="evidence" value="ECO:0007669"/>
    <property type="project" value="InterPro"/>
</dbReference>
<feature type="domain" description="Methyl-accepting transducer" evidence="8">
    <location>
        <begin position="156"/>
        <end position="413"/>
    </location>
</feature>
<evidence type="ECO:0000256" key="6">
    <source>
        <dbReference type="PROSITE-ProRule" id="PRU00284"/>
    </source>
</evidence>
<keyword evidence="7" id="KW-0812">Transmembrane</keyword>
<dbReference type="Gene3D" id="1.10.287.950">
    <property type="entry name" value="Methyl-accepting chemotaxis protein"/>
    <property type="match status" value="1"/>
</dbReference>
<sequence length="444" mass="48502">MSQQRKEVSATEDFNTSTSVSFINSITTKIVLVVTLTFLFSAPIAQILSNLINDVEFIAGNIGAYVNTLMNIIVINAIIIFFMHRMIIRPLKSHMKQLHEISQGNVSQEIPIKGKNEFSKLAEITNVTIQNLNRLINNIHKSILKTNETAESLSAHLHAVEDSSGEIVTTVDSIAEGALSQAEKVETGSEKVAELGEMIELNQSYMTELNTSSQNVNKLVNDGLTEMEHLSKVNKVTSDAIKDFNAVIEETNKSTEKIVEASNMITSIADQTNLLALNAAIEAARAGEAGKGFAVVAEEIRKLADQSTQSTAEINDIVNLLRTNTETVVETMEKVSNVSSEQTENVENSRNMFKEIARSIGDSERAVEKLNASGTQMHTKKDDIIATLQNLSAIAETNASSTEEVIASIEEQNNSIKQMTEVGQEIVVAADDLSSTVKVFIIKE</sequence>
<evidence type="ECO:0000256" key="2">
    <source>
        <dbReference type="ARBA" id="ARBA00022475"/>
    </source>
</evidence>
<protein>
    <submittedName>
        <fullName evidence="10">Methyl-accepting chemotaxis protein</fullName>
    </submittedName>
</protein>
<evidence type="ECO:0000256" key="7">
    <source>
        <dbReference type="SAM" id="Phobius"/>
    </source>
</evidence>